<evidence type="ECO:0000256" key="8">
    <source>
        <dbReference type="ARBA" id="ARBA00023154"/>
    </source>
</evidence>
<evidence type="ECO:0000256" key="7">
    <source>
        <dbReference type="ARBA" id="ARBA00022915"/>
    </source>
</evidence>
<evidence type="ECO:0000256" key="13">
    <source>
        <dbReference type="PIRNR" id="PIRNR001365"/>
    </source>
</evidence>
<comment type="caution">
    <text evidence="12">Was originally thought to be a dihydrodipicolinate synthase (DHDPS), catalyzing the condensation of (S)-aspartate-beta-semialdehyde [(S)-ASA] and pyruvate to dihydrodipicolinate (DHDP). However, it was shown in E.coli that the product of the enzymatic reaction is not dihydrodipicolinate but in fact (4S)-4-hydroxy-2,3,4,5-tetrahydro-(2S)-dipicolinic acid (HTPA), and that the consecutive dehydration reaction leading to DHDP is not spontaneous but catalyzed by DapB.</text>
</comment>
<evidence type="ECO:0000256" key="3">
    <source>
        <dbReference type="ARBA" id="ARBA00007592"/>
    </source>
</evidence>
<sequence length="293" mass="31961">MYQGSFVAIVTPFDDKGRLDEEGLKKNLKFLIKNKSAGIVCCATTGESPVLTEEEYEAIIRISVAECKGKIPIIAGAGTNSTEKTVKMIHRAQNCGADALLIVTPYYNKPTQQGLYQHYKIISSETNLPIIIYNVPGRTGVNILPRTVAQIAKDGKNIVGIKEASGNLDQVCELINIMGDNFDILSGDDSLTLPMLAIGAKGVISVIANIFPRDVADMCALFFEGKIAEAKKIHLKMFPVVKALFIETNPIPIKKAMEMLGMPAGKPRLPLVEMGYENSEILKKCLIEYGINL</sequence>
<dbReference type="InterPro" id="IPR002220">
    <property type="entry name" value="DapA-like"/>
</dbReference>
<dbReference type="PIRSF" id="PIRSF001365">
    <property type="entry name" value="DHDPS"/>
    <property type="match status" value="1"/>
</dbReference>
<organism evidence="16">
    <name type="scientific">candidate division WOR-3 bacterium</name>
    <dbReference type="NCBI Taxonomy" id="2052148"/>
    <lineage>
        <taxon>Bacteria</taxon>
        <taxon>Bacteria division WOR-3</taxon>
    </lineage>
</organism>
<evidence type="ECO:0000256" key="4">
    <source>
        <dbReference type="ARBA" id="ARBA00012086"/>
    </source>
</evidence>
<dbReference type="CDD" id="cd00950">
    <property type="entry name" value="DHDPS"/>
    <property type="match status" value="1"/>
</dbReference>
<evidence type="ECO:0000256" key="9">
    <source>
        <dbReference type="ARBA" id="ARBA00023239"/>
    </source>
</evidence>
<feature type="site" description="Part of a proton relay during catalysis" evidence="12">
    <location>
        <position position="107"/>
    </location>
</feature>
<reference evidence="16" key="1">
    <citation type="journal article" date="2020" name="mSystems">
        <title>Genome- and Community-Level Interaction Insights into Carbon Utilization and Element Cycling Functions of Hydrothermarchaeota in Hydrothermal Sediment.</title>
        <authorList>
            <person name="Zhou Z."/>
            <person name="Liu Y."/>
            <person name="Xu W."/>
            <person name="Pan J."/>
            <person name="Luo Z.H."/>
            <person name="Li M."/>
        </authorList>
    </citation>
    <scope>NUCLEOTIDE SEQUENCE [LARGE SCALE GENOMIC DNA]</scope>
    <source>
        <strain evidence="16">SpSt-774</strain>
    </source>
</reference>
<name>A0A7C4TBE0_UNCW3</name>
<comment type="function">
    <text evidence="1 12">Catalyzes the condensation of (S)-aspartate-beta-semialdehyde [(S)-ASA] and pyruvate to 4-hydroxy-tetrahydrodipicolinate (HTPA).</text>
</comment>
<dbReference type="GO" id="GO:0008840">
    <property type="term" value="F:4-hydroxy-tetrahydrodipicolinate synthase activity"/>
    <property type="evidence" value="ECO:0007669"/>
    <property type="project" value="UniProtKB-UniRule"/>
</dbReference>
<dbReference type="Gene3D" id="3.20.20.70">
    <property type="entry name" value="Aldolase class I"/>
    <property type="match status" value="1"/>
</dbReference>
<feature type="active site" description="Schiff-base intermediate with substrate" evidence="12 14">
    <location>
        <position position="162"/>
    </location>
</feature>
<comment type="caution">
    <text evidence="16">The sequence shown here is derived from an EMBL/GenBank/DDBJ whole genome shotgun (WGS) entry which is preliminary data.</text>
</comment>
<evidence type="ECO:0000256" key="6">
    <source>
        <dbReference type="ARBA" id="ARBA00022605"/>
    </source>
</evidence>
<dbReference type="AlphaFoldDB" id="A0A7C4TBE0"/>
<evidence type="ECO:0000256" key="11">
    <source>
        <dbReference type="ARBA" id="ARBA00047836"/>
    </source>
</evidence>
<dbReference type="PROSITE" id="PS00666">
    <property type="entry name" value="DHDPS_2"/>
    <property type="match status" value="1"/>
</dbReference>
<comment type="pathway">
    <text evidence="2 12">Amino-acid biosynthesis; L-lysine biosynthesis via DAP pathway; (S)-tetrahydrodipicolinate from L-aspartate: step 3/4.</text>
</comment>
<dbReference type="InterPro" id="IPR013785">
    <property type="entry name" value="Aldolase_TIM"/>
</dbReference>
<keyword evidence="6 12" id="KW-0028">Amino-acid biosynthesis</keyword>
<dbReference type="SMART" id="SM01130">
    <property type="entry name" value="DHDPS"/>
    <property type="match status" value="1"/>
</dbReference>
<protein>
    <recommendedName>
        <fullName evidence="4 12">4-hydroxy-tetrahydrodipicolinate synthase</fullName>
        <shortName evidence="12">HTPA synthase</shortName>
        <ecNumber evidence="4 12">4.3.3.7</ecNumber>
    </recommendedName>
</protein>
<evidence type="ECO:0000313" key="16">
    <source>
        <dbReference type="EMBL" id="HGV97508.1"/>
    </source>
</evidence>
<dbReference type="PRINTS" id="PR00146">
    <property type="entry name" value="DHPICSNTHASE"/>
</dbReference>
<comment type="catalytic activity">
    <reaction evidence="11 12">
        <text>L-aspartate 4-semialdehyde + pyruvate = (2S,4S)-4-hydroxy-2,3,4,5-tetrahydrodipicolinate + H2O + H(+)</text>
        <dbReference type="Rhea" id="RHEA:34171"/>
        <dbReference type="ChEBI" id="CHEBI:15361"/>
        <dbReference type="ChEBI" id="CHEBI:15377"/>
        <dbReference type="ChEBI" id="CHEBI:15378"/>
        <dbReference type="ChEBI" id="CHEBI:67139"/>
        <dbReference type="ChEBI" id="CHEBI:537519"/>
        <dbReference type="EC" id="4.3.3.7"/>
    </reaction>
</comment>
<feature type="binding site" evidence="12 15">
    <location>
        <position position="204"/>
    </location>
    <ligand>
        <name>pyruvate</name>
        <dbReference type="ChEBI" id="CHEBI:15361"/>
    </ligand>
</feature>
<gene>
    <name evidence="12" type="primary">dapA</name>
    <name evidence="16" type="ORF">ENV60_04355</name>
</gene>
<feature type="binding site" evidence="12 15">
    <location>
        <position position="45"/>
    </location>
    <ligand>
        <name>pyruvate</name>
        <dbReference type="ChEBI" id="CHEBI:15361"/>
    </ligand>
</feature>
<evidence type="ECO:0000256" key="10">
    <source>
        <dbReference type="ARBA" id="ARBA00023270"/>
    </source>
</evidence>
<dbReference type="EC" id="4.3.3.7" evidence="4 12"/>
<comment type="subunit">
    <text evidence="12">Homotetramer; dimer of dimers.</text>
</comment>
<accession>A0A7C4TBE0</accession>
<keyword evidence="9 12" id="KW-0456">Lyase</keyword>
<dbReference type="EMBL" id="DTGZ01000081">
    <property type="protein sequence ID" value="HGV97508.1"/>
    <property type="molecule type" value="Genomic_DNA"/>
</dbReference>
<evidence type="ECO:0000256" key="1">
    <source>
        <dbReference type="ARBA" id="ARBA00003294"/>
    </source>
</evidence>
<keyword evidence="5 12" id="KW-0963">Cytoplasm</keyword>
<dbReference type="Pfam" id="PF00701">
    <property type="entry name" value="DHDPS"/>
    <property type="match status" value="1"/>
</dbReference>
<evidence type="ECO:0000256" key="5">
    <source>
        <dbReference type="ARBA" id="ARBA00022490"/>
    </source>
</evidence>
<dbReference type="InterPro" id="IPR020625">
    <property type="entry name" value="Schiff_base-form_aldolases_AS"/>
</dbReference>
<evidence type="ECO:0000256" key="2">
    <source>
        <dbReference type="ARBA" id="ARBA00005120"/>
    </source>
</evidence>
<dbReference type="UniPathway" id="UPA00034">
    <property type="reaction ID" value="UER00017"/>
</dbReference>
<dbReference type="GO" id="GO:0005829">
    <property type="term" value="C:cytosol"/>
    <property type="evidence" value="ECO:0007669"/>
    <property type="project" value="TreeGrafter"/>
</dbReference>
<dbReference type="SUPFAM" id="SSF51569">
    <property type="entry name" value="Aldolase"/>
    <property type="match status" value="1"/>
</dbReference>
<comment type="similarity">
    <text evidence="3 12 13">Belongs to the DapA family.</text>
</comment>
<feature type="site" description="Part of a proton relay during catalysis" evidence="12">
    <location>
        <position position="44"/>
    </location>
</feature>
<proteinExistence type="inferred from homology"/>
<feature type="active site" description="Proton donor/acceptor" evidence="12 14">
    <location>
        <position position="133"/>
    </location>
</feature>
<keyword evidence="7 12" id="KW-0220">Diaminopimelate biosynthesis</keyword>
<dbReference type="HAMAP" id="MF_00418">
    <property type="entry name" value="DapA"/>
    <property type="match status" value="1"/>
</dbReference>
<dbReference type="PANTHER" id="PTHR12128:SF66">
    <property type="entry name" value="4-HYDROXY-2-OXOGLUTARATE ALDOLASE, MITOCHONDRIAL"/>
    <property type="match status" value="1"/>
</dbReference>
<dbReference type="InterPro" id="IPR005263">
    <property type="entry name" value="DapA"/>
</dbReference>
<dbReference type="GO" id="GO:0009089">
    <property type="term" value="P:lysine biosynthetic process via diaminopimelate"/>
    <property type="evidence" value="ECO:0007669"/>
    <property type="project" value="UniProtKB-UniRule"/>
</dbReference>
<keyword evidence="8 12" id="KW-0457">Lysine biosynthesis</keyword>
<dbReference type="PANTHER" id="PTHR12128">
    <property type="entry name" value="DIHYDRODIPICOLINATE SYNTHASE"/>
    <property type="match status" value="1"/>
</dbReference>
<dbReference type="GO" id="GO:0019877">
    <property type="term" value="P:diaminopimelate biosynthetic process"/>
    <property type="evidence" value="ECO:0007669"/>
    <property type="project" value="UniProtKB-UniRule"/>
</dbReference>
<dbReference type="NCBIfam" id="TIGR00674">
    <property type="entry name" value="dapA"/>
    <property type="match status" value="1"/>
</dbReference>
<evidence type="ECO:0000256" key="15">
    <source>
        <dbReference type="PIRSR" id="PIRSR001365-2"/>
    </source>
</evidence>
<evidence type="ECO:0000256" key="14">
    <source>
        <dbReference type="PIRSR" id="PIRSR001365-1"/>
    </source>
</evidence>
<comment type="subcellular location">
    <subcellularLocation>
        <location evidence="12">Cytoplasm</location>
    </subcellularLocation>
</comment>
<keyword evidence="10 12" id="KW-0704">Schiff base</keyword>
<evidence type="ECO:0000256" key="12">
    <source>
        <dbReference type="HAMAP-Rule" id="MF_00418"/>
    </source>
</evidence>